<keyword evidence="1" id="KW-0143">Chaperone</keyword>
<evidence type="ECO:0000259" key="2">
    <source>
        <dbReference type="PROSITE" id="PS50076"/>
    </source>
</evidence>
<protein>
    <recommendedName>
        <fullName evidence="2">J domain-containing protein</fullName>
    </recommendedName>
</protein>
<dbReference type="PROSITE" id="PS50076">
    <property type="entry name" value="DNAJ_2"/>
    <property type="match status" value="1"/>
</dbReference>
<dbReference type="PANTHER" id="PTHR44500">
    <property type="entry name" value="DNAJ HOMOLOG SUBFAMILY C MEMBER 12"/>
    <property type="match status" value="1"/>
</dbReference>
<dbReference type="Gene3D" id="1.10.287.110">
    <property type="entry name" value="DnaJ domain"/>
    <property type="match status" value="1"/>
</dbReference>
<sequence>MDSILNYKKCEDDDFYKLLGCDESATVEQILTEYKALSLQCHPDKKPDDPEAVTRFQKIQKAKEILTNPDTRSLYDKWRACGFCMPFEKFLNLNKASHCTICSMHWASKKQKDLMLENSCVANESNKCSFGYESRMEQKASWQSDPGNDVLKRFRNYEI</sequence>
<evidence type="ECO:0000256" key="1">
    <source>
        <dbReference type="ARBA" id="ARBA00023186"/>
    </source>
</evidence>
<dbReference type="GO" id="GO:0005737">
    <property type="term" value="C:cytoplasm"/>
    <property type="evidence" value="ECO:0007669"/>
    <property type="project" value="TreeGrafter"/>
</dbReference>
<dbReference type="InterPro" id="IPR029827">
    <property type="entry name" value="JDP1-like"/>
</dbReference>
<dbReference type="SMART" id="SM00271">
    <property type="entry name" value="DnaJ"/>
    <property type="match status" value="1"/>
</dbReference>
<comment type="caution">
    <text evidence="3">The sequence shown here is derived from an EMBL/GenBank/DDBJ whole genome shotgun (WGS) entry which is preliminary data.</text>
</comment>
<dbReference type="Proteomes" id="UP000827092">
    <property type="component" value="Unassembled WGS sequence"/>
</dbReference>
<keyword evidence="4" id="KW-1185">Reference proteome</keyword>
<dbReference type="SUPFAM" id="SSF46565">
    <property type="entry name" value="Chaperone J-domain"/>
    <property type="match status" value="1"/>
</dbReference>
<accession>A0AAV6UI47</accession>
<organism evidence="3 4">
    <name type="scientific">Oedothorax gibbosus</name>
    <dbReference type="NCBI Taxonomy" id="931172"/>
    <lineage>
        <taxon>Eukaryota</taxon>
        <taxon>Metazoa</taxon>
        <taxon>Ecdysozoa</taxon>
        <taxon>Arthropoda</taxon>
        <taxon>Chelicerata</taxon>
        <taxon>Arachnida</taxon>
        <taxon>Araneae</taxon>
        <taxon>Araneomorphae</taxon>
        <taxon>Entelegynae</taxon>
        <taxon>Araneoidea</taxon>
        <taxon>Linyphiidae</taxon>
        <taxon>Erigoninae</taxon>
        <taxon>Oedothorax</taxon>
    </lineage>
</organism>
<dbReference type="CDD" id="cd06257">
    <property type="entry name" value="DnaJ"/>
    <property type="match status" value="1"/>
</dbReference>
<dbReference type="PANTHER" id="PTHR44500:SF1">
    <property type="entry name" value="DNAJ HOMOLOG SUBFAMILY C MEMBER 12"/>
    <property type="match status" value="1"/>
</dbReference>
<dbReference type="InterPro" id="IPR036869">
    <property type="entry name" value="J_dom_sf"/>
</dbReference>
<dbReference type="EMBL" id="JAFNEN010000396">
    <property type="protein sequence ID" value="KAG8183942.1"/>
    <property type="molecule type" value="Genomic_DNA"/>
</dbReference>
<name>A0AAV6UI47_9ARAC</name>
<dbReference type="InterPro" id="IPR001623">
    <property type="entry name" value="DnaJ_domain"/>
</dbReference>
<reference evidence="3 4" key="1">
    <citation type="journal article" date="2022" name="Nat. Ecol. Evol.">
        <title>A masculinizing supergene underlies an exaggerated male reproductive morph in a spider.</title>
        <authorList>
            <person name="Hendrickx F."/>
            <person name="De Corte Z."/>
            <person name="Sonet G."/>
            <person name="Van Belleghem S.M."/>
            <person name="Kostlbacher S."/>
            <person name="Vangestel C."/>
        </authorList>
    </citation>
    <scope>NUCLEOTIDE SEQUENCE [LARGE SCALE GENOMIC DNA]</scope>
    <source>
        <strain evidence="3">W744_W776</strain>
    </source>
</reference>
<feature type="domain" description="J" evidence="2">
    <location>
        <begin position="14"/>
        <end position="79"/>
    </location>
</feature>
<dbReference type="AlphaFoldDB" id="A0AAV6UI47"/>
<proteinExistence type="predicted"/>
<dbReference type="Pfam" id="PF00226">
    <property type="entry name" value="DnaJ"/>
    <property type="match status" value="1"/>
</dbReference>
<evidence type="ECO:0000313" key="4">
    <source>
        <dbReference type="Proteomes" id="UP000827092"/>
    </source>
</evidence>
<evidence type="ECO:0000313" key="3">
    <source>
        <dbReference type="EMBL" id="KAG8183942.1"/>
    </source>
</evidence>
<gene>
    <name evidence="3" type="ORF">JTE90_006867</name>
</gene>
<dbReference type="PRINTS" id="PR00625">
    <property type="entry name" value="JDOMAIN"/>
</dbReference>